<dbReference type="AlphaFoldDB" id="A0AAW0UTU1"/>
<feature type="compositionally biased region" description="Pro residues" evidence="1">
    <location>
        <begin position="1"/>
        <end position="17"/>
    </location>
</feature>
<accession>A0AAW0UTU1</accession>
<evidence type="ECO:0000256" key="1">
    <source>
        <dbReference type="SAM" id="MobiDB-lite"/>
    </source>
</evidence>
<dbReference type="EMBL" id="JARAKH010000006">
    <property type="protein sequence ID" value="KAK8403543.1"/>
    <property type="molecule type" value="Genomic_DNA"/>
</dbReference>
<dbReference type="Proteomes" id="UP001487740">
    <property type="component" value="Unassembled WGS sequence"/>
</dbReference>
<evidence type="ECO:0000313" key="2">
    <source>
        <dbReference type="EMBL" id="KAK8403543.1"/>
    </source>
</evidence>
<name>A0AAW0UTU1_SCYPA</name>
<organism evidence="2 3">
    <name type="scientific">Scylla paramamosain</name>
    <name type="common">Mud crab</name>
    <dbReference type="NCBI Taxonomy" id="85552"/>
    <lineage>
        <taxon>Eukaryota</taxon>
        <taxon>Metazoa</taxon>
        <taxon>Ecdysozoa</taxon>
        <taxon>Arthropoda</taxon>
        <taxon>Crustacea</taxon>
        <taxon>Multicrustacea</taxon>
        <taxon>Malacostraca</taxon>
        <taxon>Eumalacostraca</taxon>
        <taxon>Eucarida</taxon>
        <taxon>Decapoda</taxon>
        <taxon>Pleocyemata</taxon>
        <taxon>Brachyura</taxon>
        <taxon>Eubrachyura</taxon>
        <taxon>Portunoidea</taxon>
        <taxon>Portunidae</taxon>
        <taxon>Portuninae</taxon>
        <taxon>Scylla</taxon>
    </lineage>
</organism>
<keyword evidence="3" id="KW-1185">Reference proteome</keyword>
<sequence>MTETHPPTPAHHVPLPPSDQNTKRESGKKVQLQNINAGKLLPVPSTATQHQRAMSTYIFLEFKDRAAAEEAVRQRN</sequence>
<protein>
    <submittedName>
        <fullName evidence="2">Uncharacterized protein</fullName>
    </submittedName>
</protein>
<feature type="region of interest" description="Disordered" evidence="1">
    <location>
        <begin position="1"/>
        <end position="30"/>
    </location>
</feature>
<proteinExistence type="predicted"/>
<gene>
    <name evidence="2" type="ORF">O3P69_000531</name>
</gene>
<reference evidence="2 3" key="1">
    <citation type="submission" date="2023-03" db="EMBL/GenBank/DDBJ databases">
        <title>High-quality genome of Scylla paramamosain provides insights in environmental adaptation.</title>
        <authorList>
            <person name="Zhang L."/>
        </authorList>
    </citation>
    <scope>NUCLEOTIDE SEQUENCE [LARGE SCALE GENOMIC DNA]</scope>
    <source>
        <strain evidence="2">LZ_2023a</strain>
        <tissue evidence="2">Muscle</tissue>
    </source>
</reference>
<evidence type="ECO:0000313" key="3">
    <source>
        <dbReference type="Proteomes" id="UP001487740"/>
    </source>
</evidence>
<comment type="caution">
    <text evidence="2">The sequence shown here is derived from an EMBL/GenBank/DDBJ whole genome shotgun (WGS) entry which is preliminary data.</text>
</comment>